<evidence type="ECO:0000313" key="1">
    <source>
        <dbReference type="EMBL" id="NJP02998.1"/>
    </source>
</evidence>
<keyword evidence="2" id="KW-1185">Reference proteome</keyword>
<gene>
    <name evidence="1" type="ORF">HBH25_19315</name>
</gene>
<protein>
    <submittedName>
        <fullName evidence="1">Uncharacterized protein</fullName>
    </submittedName>
</protein>
<dbReference type="EMBL" id="JAAVJI010000014">
    <property type="protein sequence ID" value="NJP02998.1"/>
    <property type="molecule type" value="Genomic_DNA"/>
</dbReference>
<accession>A0ABX0YHS8</accession>
<name>A0ABX0YHS8_9PSED</name>
<dbReference type="Proteomes" id="UP000746535">
    <property type="component" value="Unassembled WGS sequence"/>
</dbReference>
<proteinExistence type="predicted"/>
<organism evidence="1 2">
    <name type="scientific">Pseudomonas quercus</name>
    <dbReference type="NCBI Taxonomy" id="2722792"/>
    <lineage>
        <taxon>Bacteria</taxon>
        <taxon>Pseudomonadati</taxon>
        <taxon>Pseudomonadota</taxon>
        <taxon>Gammaproteobacteria</taxon>
        <taxon>Pseudomonadales</taxon>
        <taxon>Pseudomonadaceae</taxon>
        <taxon>Pseudomonas</taxon>
    </lineage>
</organism>
<dbReference type="RefSeq" id="WP_168085568.1">
    <property type="nucleotide sequence ID" value="NZ_JAAVJI010000014.1"/>
</dbReference>
<reference evidence="1 2" key="1">
    <citation type="submission" date="2020-03" db="EMBL/GenBank/DDBJ databases">
        <authorList>
            <person name="Wang L."/>
            <person name="He N."/>
            <person name="Li Y."/>
            <person name="Fang Y."/>
            <person name="Zhang F."/>
        </authorList>
    </citation>
    <scope>NUCLEOTIDE SEQUENCE [LARGE SCALE GENOMIC DNA]</scope>
    <source>
        <strain evidence="2">hsmgli-8</strain>
    </source>
</reference>
<evidence type="ECO:0000313" key="2">
    <source>
        <dbReference type="Proteomes" id="UP000746535"/>
    </source>
</evidence>
<comment type="caution">
    <text evidence="1">The sequence shown here is derived from an EMBL/GenBank/DDBJ whole genome shotgun (WGS) entry which is preliminary data.</text>
</comment>
<sequence length="94" mass="10434">MKQSGNQGGSSAPVVSMHTLRQGLFASLALMLTLIGAQQYHVWNQPAEPLIHTLHSMHTPAFHAVSAPASQANRLQTVEQNDQFQRPTETRWVF</sequence>